<protein>
    <submittedName>
        <fullName evidence="2">Small ribosomal subunit protein mS39</fullName>
    </submittedName>
</protein>
<sequence>MRTSVVRRLASEAVKTKQEISVPYAIKRSPTDLLKALNLTVGTDKTAPHYAFIDDPTTIPTTTQQKKNYFLAKELGKRAARQLAEEWPTLFAFDRDLPRLPAFRPEKALDPLEVEPTAENLSKLIEEKQVASAVRLFERMQSSNVEVSNELQTKLFQLIAYYNAEDVPLMEIQEWPGLRNFFSSGDSKWQEASIPDLLFEGLEKNATNYSTMIAALCKYPTDVSVLRAKNLFNEMITKKLVPNEEAFNAIITVSKPKELNEVLHKMNSLGVAPSIRTFNACLILTSKHKDFPQKWKFIRSVLGEMKALGVKPSLSTYSIVLETIAPPPGEDKKHIPAEQLQIAVNVLNEIIVQLEMGGNIEIVDATDQYFFLNAIRIAVESNNEQVVDRIEKLYADRKNTVAMAALTTEPVFYSRYLLFKARTLPLEPLEKLYKELVPRVVGTTRQLTLTLVERLCREQKWSFTKRVVGDSVASRHLIEYGLSAAIRKLLLAQDTFKMTSEEKEEYQNEIVRMVDAVLEFANFTEPYFKRIQQKLTPQNTCESALLLIKADKYERAWQLIEMLLNEENIKGDSATVTDQGFAPHYILTELLDAALERKDWYNASNCIQLMSYYQTKINLEPFITKIEIKCSLSPIQRRLLKNFVKLRQ</sequence>
<reference evidence="2" key="1">
    <citation type="submission" date="2022-11" db="UniProtKB">
        <authorList>
            <consortium name="WormBaseParasite"/>
        </authorList>
    </citation>
    <scope>IDENTIFICATION</scope>
</reference>
<evidence type="ECO:0000313" key="1">
    <source>
        <dbReference type="Proteomes" id="UP000887580"/>
    </source>
</evidence>
<proteinExistence type="predicted"/>
<dbReference type="WBParaSite" id="PS1159_v2.g15785.t1">
    <property type="protein sequence ID" value="PS1159_v2.g15785.t1"/>
    <property type="gene ID" value="PS1159_v2.g15785"/>
</dbReference>
<dbReference type="Proteomes" id="UP000887580">
    <property type="component" value="Unplaced"/>
</dbReference>
<evidence type="ECO:0000313" key="2">
    <source>
        <dbReference type="WBParaSite" id="PS1159_v2.g15785.t1"/>
    </source>
</evidence>
<organism evidence="1 2">
    <name type="scientific">Panagrolaimus sp. PS1159</name>
    <dbReference type="NCBI Taxonomy" id="55785"/>
    <lineage>
        <taxon>Eukaryota</taxon>
        <taxon>Metazoa</taxon>
        <taxon>Ecdysozoa</taxon>
        <taxon>Nematoda</taxon>
        <taxon>Chromadorea</taxon>
        <taxon>Rhabditida</taxon>
        <taxon>Tylenchina</taxon>
        <taxon>Panagrolaimomorpha</taxon>
        <taxon>Panagrolaimoidea</taxon>
        <taxon>Panagrolaimidae</taxon>
        <taxon>Panagrolaimus</taxon>
    </lineage>
</organism>
<name>A0AC35FBL0_9BILA</name>
<accession>A0AC35FBL0</accession>